<dbReference type="SUPFAM" id="SSF51905">
    <property type="entry name" value="FAD/NAD(P)-binding domain"/>
    <property type="match status" value="1"/>
</dbReference>
<keyword evidence="2" id="KW-0560">Oxidoreductase</keyword>
<evidence type="ECO:0000256" key="2">
    <source>
        <dbReference type="ARBA" id="ARBA00023002"/>
    </source>
</evidence>
<dbReference type="PRINTS" id="PR00469">
    <property type="entry name" value="PNDRDTASEII"/>
</dbReference>
<keyword evidence="5" id="KW-1185">Reference proteome</keyword>
<feature type="domain" description="FAD/NAD(P)-binding" evidence="3">
    <location>
        <begin position="9"/>
        <end position="289"/>
    </location>
</feature>
<dbReference type="GO" id="GO:0016491">
    <property type="term" value="F:oxidoreductase activity"/>
    <property type="evidence" value="ECO:0007669"/>
    <property type="project" value="UniProtKB-KW"/>
</dbReference>
<sequence>MMNQNKEIYDCVIVGGGCAGLSAALLLGRGRRRVLVCDKGNPRNASAHESHSFFTRDGISPHELLNIGRNQLKPYKSVEFQTIGVKEIKPSGNQFDVVFEDGTVEKSRKILLAFGVIDEFPDIENFGEFWGTSVFHCPYCHAWEVRDEPLAVVDNGETGIEMAALLKNWSADLVLCTNGEAELTADQRKLLENHKIIVREEKITRLEGNKGRLETIIFETSEKIECHGMLIRPKQKLRSDLAEKLGCELNEFNLIKTTNVFNETSVKGVYAAGDITSPMQAIAVAVFQGSAAASGLNYSLIAEDFV</sequence>
<dbReference type="PRINTS" id="PR00368">
    <property type="entry name" value="FADPNR"/>
</dbReference>
<dbReference type="InterPro" id="IPR036188">
    <property type="entry name" value="FAD/NAD-bd_sf"/>
</dbReference>
<evidence type="ECO:0000256" key="1">
    <source>
        <dbReference type="ARBA" id="ARBA00022630"/>
    </source>
</evidence>
<dbReference type="Gene3D" id="3.50.50.60">
    <property type="entry name" value="FAD/NAD(P)-binding domain"/>
    <property type="match status" value="2"/>
</dbReference>
<dbReference type="Proteomes" id="UP001223520">
    <property type="component" value="Chromosome"/>
</dbReference>
<dbReference type="InterPro" id="IPR050097">
    <property type="entry name" value="Ferredoxin-NADP_redctase_2"/>
</dbReference>
<dbReference type="Pfam" id="PF07992">
    <property type="entry name" value="Pyr_redox_2"/>
    <property type="match status" value="1"/>
</dbReference>
<keyword evidence="1" id="KW-0285">Flavoprotein</keyword>
<name>A0AAJ6NSP5_9CYAN</name>
<organism evidence="4 5">
    <name type="scientific">Halotia branconii CENA392</name>
    <dbReference type="NCBI Taxonomy" id="1539056"/>
    <lineage>
        <taxon>Bacteria</taxon>
        <taxon>Bacillati</taxon>
        <taxon>Cyanobacteriota</taxon>
        <taxon>Cyanophyceae</taxon>
        <taxon>Nostocales</taxon>
        <taxon>Nodulariaceae</taxon>
        <taxon>Halotia</taxon>
    </lineage>
</organism>
<protein>
    <submittedName>
        <fullName evidence="4">NAD(P)/FAD-dependent oxidoreductase</fullName>
    </submittedName>
</protein>
<gene>
    <name evidence="4" type="ORF">QI031_29675</name>
</gene>
<evidence type="ECO:0000313" key="5">
    <source>
        <dbReference type="Proteomes" id="UP001223520"/>
    </source>
</evidence>
<reference evidence="4 5" key="1">
    <citation type="journal article" date="2023" name="Limnol Oceanogr Lett">
        <title>Environmental adaptations by the intertidal Antarctic cyanobacterium Halotia branconii CENA392 as revealed using long-read genome sequencing.</title>
        <authorList>
            <person name="Dextro R.B."/>
            <person name="Delbaje E."/>
            <person name="Freitas P.N.N."/>
            <person name="Geraldes V."/>
            <person name="Pinto E."/>
            <person name="Long P.F."/>
            <person name="Fiore M.F."/>
        </authorList>
    </citation>
    <scope>NUCLEOTIDE SEQUENCE [LARGE SCALE GENOMIC DNA]</scope>
    <source>
        <strain evidence="4 5">CENA392</strain>
    </source>
</reference>
<dbReference type="InterPro" id="IPR023753">
    <property type="entry name" value="FAD/NAD-binding_dom"/>
</dbReference>
<dbReference type="RefSeq" id="WP_281483125.1">
    <property type="nucleotide sequence ID" value="NZ_CP124543.1"/>
</dbReference>
<dbReference type="EMBL" id="CP124543">
    <property type="protein sequence ID" value="WGV25838.1"/>
    <property type="molecule type" value="Genomic_DNA"/>
</dbReference>
<proteinExistence type="predicted"/>
<accession>A0AAJ6NSP5</accession>
<evidence type="ECO:0000313" key="4">
    <source>
        <dbReference type="EMBL" id="WGV25838.1"/>
    </source>
</evidence>
<evidence type="ECO:0000259" key="3">
    <source>
        <dbReference type="Pfam" id="PF07992"/>
    </source>
</evidence>
<dbReference type="AlphaFoldDB" id="A0AAJ6NSP5"/>
<dbReference type="KEGG" id="hbq:QI031_29675"/>
<dbReference type="PANTHER" id="PTHR48105">
    <property type="entry name" value="THIOREDOXIN REDUCTASE 1-RELATED-RELATED"/>
    <property type="match status" value="1"/>
</dbReference>